<feature type="transmembrane region" description="Helical" evidence="1">
    <location>
        <begin position="38"/>
        <end position="62"/>
    </location>
</feature>
<accession>A0A2P2KNI7</accession>
<protein>
    <submittedName>
        <fullName evidence="2">Uncharacterized protein</fullName>
    </submittedName>
</protein>
<name>A0A2P2KNI7_RHIMU</name>
<keyword evidence="1" id="KW-0472">Membrane</keyword>
<keyword evidence="1" id="KW-0812">Transmembrane</keyword>
<sequence>MLLGLFALTTTVSCLRNTLRSTLSLVETLLMSRVASGLFSGPFSFLLGFGCPFAVFCIGFVVQ</sequence>
<organism evidence="2">
    <name type="scientific">Rhizophora mucronata</name>
    <name type="common">Asiatic mangrove</name>
    <dbReference type="NCBI Taxonomy" id="61149"/>
    <lineage>
        <taxon>Eukaryota</taxon>
        <taxon>Viridiplantae</taxon>
        <taxon>Streptophyta</taxon>
        <taxon>Embryophyta</taxon>
        <taxon>Tracheophyta</taxon>
        <taxon>Spermatophyta</taxon>
        <taxon>Magnoliopsida</taxon>
        <taxon>eudicotyledons</taxon>
        <taxon>Gunneridae</taxon>
        <taxon>Pentapetalae</taxon>
        <taxon>rosids</taxon>
        <taxon>fabids</taxon>
        <taxon>Malpighiales</taxon>
        <taxon>Rhizophoraceae</taxon>
        <taxon>Rhizophora</taxon>
    </lineage>
</organism>
<proteinExistence type="predicted"/>
<dbReference type="EMBL" id="GGEC01026806">
    <property type="protein sequence ID" value="MBX07290.1"/>
    <property type="molecule type" value="Transcribed_RNA"/>
</dbReference>
<dbReference type="AlphaFoldDB" id="A0A2P2KNI7"/>
<keyword evidence="1" id="KW-1133">Transmembrane helix</keyword>
<evidence type="ECO:0000256" key="1">
    <source>
        <dbReference type="SAM" id="Phobius"/>
    </source>
</evidence>
<evidence type="ECO:0000313" key="2">
    <source>
        <dbReference type="EMBL" id="MBX07290.1"/>
    </source>
</evidence>
<reference evidence="2" key="1">
    <citation type="submission" date="2018-02" db="EMBL/GenBank/DDBJ databases">
        <title>Rhizophora mucronata_Transcriptome.</title>
        <authorList>
            <person name="Meera S.P."/>
            <person name="Sreeshan A."/>
            <person name="Augustine A."/>
        </authorList>
    </citation>
    <scope>NUCLEOTIDE SEQUENCE</scope>
    <source>
        <tissue evidence="2">Leaf</tissue>
    </source>
</reference>